<evidence type="ECO:0000259" key="7">
    <source>
        <dbReference type="PROSITE" id="PS51525"/>
    </source>
</evidence>
<dbReference type="AlphaFoldDB" id="A0AAU9K8D8"/>
<feature type="domain" description="Bromo" evidence="6">
    <location>
        <begin position="147"/>
        <end position="217"/>
    </location>
</feature>
<dbReference type="Gene3D" id="1.20.920.10">
    <property type="entry name" value="Bromodomain-like"/>
    <property type="match status" value="1"/>
</dbReference>
<evidence type="ECO:0000313" key="8">
    <source>
        <dbReference type="EMBL" id="CAG9331919.1"/>
    </source>
</evidence>
<keyword evidence="2 4" id="KW-0103">Bromodomain</keyword>
<evidence type="ECO:0000313" key="9">
    <source>
        <dbReference type="Proteomes" id="UP001162131"/>
    </source>
</evidence>
<accession>A0AAU9K8D8</accession>
<feature type="region of interest" description="Disordered" evidence="5">
    <location>
        <begin position="451"/>
        <end position="470"/>
    </location>
</feature>
<feature type="region of interest" description="Disordered" evidence="5">
    <location>
        <begin position="399"/>
        <end position="446"/>
    </location>
</feature>
<feature type="region of interest" description="Disordered" evidence="5">
    <location>
        <begin position="24"/>
        <end position="133"/>
    </location>
</feature>
<keyword evidence="1" id="KW-0805">Transcription regulation</keyword>
<organism evidence="8 9">
    <name type="scientific">Blepharisma stoltei</name>
    <dbReference type="NCBI Taxonomy" id="1481888"/>
    <lineage>
        <taxon>Eukaryota</taxon>
        <taxon>Sar</taxon>
        <taxon>Alveolata</taxon>
        <taxon>Ciliophora</taxon>
        <taxon>Postciliodesmatophora</taxon>
        <taxon>Heterotrichea</taxon>
        <taxon>Heterotrichida</taxon>
        <taxon>Blepharismidae</taxon>
        <taxon>Blepharisma</taxon>
    </lineage>
</organism>
<dbReference type="SMART" id="SM00297">
    <property type="entry name" value="BROMO"/>
    <property type="match status" value="1"/>
</dbReference>
<name>A0AAU9K8D8_9CILI</name>
<evidence type="ECO:0000256" key="4">
    <source>
        <dbReference type="PROSITE-ProRule" id="PRU00035"/>
    </source>
</evidence>
<dbReference type="InterPro" id="IPR038336">
    <property type="entry name" value="NET_sf"/>
</dbReference>
<dbReference type="InterPro" id="IPR018359">
    <property type="entry name" value="Bromodomain_CS"/>
</dbReference>
<feature type="compositionally biased region" description="Basic residues" evidence="5">
    <location>
        <begin position="83"/>
        <end position="93"/>
    </location>
</feature>
<dbReference type="EMBL" id="CAJZBQ010000053">
    <property type="protein sequence ID" value="CAG9331919.1"/>
    <property type="molecule type" value="Genomic_DNA"/>
</dbReference>
<comment type="caution">
    <text evidence="8">The sequence shown here is derived from an EMBL/GenBank/DDBJ whole genome shotgun (WGS) entry which is preliminary data.</text>
</comment>
<evidence type="ECO:0000259" key="6">
    <source>
        <dbReference type="PROSITE" id="PS50014"/>
    </source>
</evidence>
<evidence type="ECO:0000256" key="2">
    <source>
        <dbReference type="ARBA" id="ARBA00023117"/>
    </source>
</evidence>
<evidence type="ECO:0000256" key="3">
    <source>
        <dbReference type="ARBA" id="ARBA00023163"/>
    </source>
</evidence>
<keyword evidence="9" id="KW-1185">Reference proteome</keyword>
<dbReference type="SUPFAM" id="SSF47370">
    <property type="entry name" value="Bromodomain"/>
    <property type="match status" value="1"/>
</dbReference>
<dbReference type="PROSITE" id="PS51525">
    <property type="entry name" value="NET"/>
    <property type="match status" value="1"/>
</dbReference>
<dbReference type="PROSITE" id="PS50014">
    <property type="entry name" value="BROMODOMAIN_2"/>
    <property type="match status" value="1"/>
</dbReference>
<dbReference type="InterPro" id="IPR001487">
    <property type="entry name" value="Bromodomain"/>
</dbReference>
<sequence>MEFAYDQILALNAKMPRLFKIDRKISTNTRHRKTEAEKLQIGTPPKEPTPPKKGKIKKAKKIVEFDGDTLIYNDLPQEQAPNTRKKSLRSKKSHGSEEDSSSVSNEPIEPAPTKKAKLPKTPPTKSPPTGRKTAAFNKIKSILQQVIRHPMAEPFRNPLNINESPDYFKKVKEPIDLSTIEAKLNENKYETGYQFAIDMRLLWSNSFLYYAKGSDTYHMTVELSSLFEKLIKGNESLVLTGKKDIVKDLYHQVETLTKEIQGSKIKIEENPPKPKQKAKPANEKPMTLIEKKKLCLNIKSLNPKYLRGVLDIVKKCMDVNGKEFQFDVENLPTAICRELEKYVKACLKNESPNKSKANGMNREDIERVQRIAEEKLKHVDMKIEELTRVPQQVENIMKKETEDEIVESSSTSESESEDEIVPPMQDIGLIPPNKEDSESLPRASDVWNSLSNDLADKKPQNSASDIVEIN</sequence>
<dbReference type="PROSITE" id="PS00633">
    <property type="entry name" value="BROMODOMAIN_1"/>
    <property type="match status" value="1"/>
</dbReference>
<dbReference type="Pfam" id="PF17035">
    <property type="entry name" value="BET"/>
    <property type="match status" value="1"/>
</dbReference>
<evidence type="ECO:0000256" key="1">
    <source>
        <dbReference type="ARBA" id="ARBA00023015"/>
    </source>
</evidence>
<dbReference type="InterPro" id="IPR027353">
    <property type="entry name" value="NET_dom"/>
</dbReference>
<evidence type="ECO:0000256" key="5">
    <source>
        <dbReference type="SAM" id="MobiDB-lite"/>
    </source>
</evidence>
<dbReference type="Pfam" id="PF00439">
    <property type="entry name" value="Bromodomain"/>
    <property type="match status" value="1"/>
</dbReference>
<feature type="domain" description="NET" evidence="7">
    <location>
        <begin position="276"/>
        <end position="354"/>
    </location>
</feature>
<proteinExistence type="predicted"/>
<dbReference type="PANTHER" id="PTHR45926">
    <property type="entry name" value="OSJNBA0053K19.4 PROTEIN"/>
    <property type="match status" value="1"/>
</dbReference>
<protein>
    <recommendedName>
        <fullName evidence="10">Bromodomain testis-specific protein</fullName>
    </recommendedName>
</protein>
<reference evidence="8" key="1">
    <citation type="submission" date="2021-09" db="EMBL/GenBank/DDBJ databases">
        <authorList>
            <consortium name="AG Swart"/>
            <person name="Singh M."/>
            <person name="Singh A."/>
            <person name="Seah K."/>
            <person name="Emmerich C."/>
        </authorList>
    </citation>
    <scope>NUCLEOTIDE SEQUENCE</scope>
    <source>
        <strain evidence="8">ATCC30299</strain>
    </source>
</reference>
<dbReference type="PRINTS" id="PR00503">
    <property type="entry name" value="BROMODOMAIN"/>
</dbReference>
<keyword evidence="3" id="KW-0804">Transcription</keyword>
<dbReference type="Gene3D" id="1.20.1270.220">
    <property type="match status" value="1"/>
</dbReference>
<dbReference type="InterPro" id="IPR036427">
    <property type="entry name" value="Bromodomain-like_sf"/>
</dbReference>
<evidence type="ECO:0008006" key="10">
    <source>
        <dbReference type="Google" id="ProtNLM"/>
    </source>
</evidence>
<gene>
    <name evidence="8" type="ORF">BSTOLATCC_MIC53976</name>
</gene>
<dbReference type="Proteomes" id="UP001162131">
    <property type="component" value="Unassembled WGS sequence"/>
</dbReference>